<comment type="caution">
    <text evidence="2">The sequence shown here is derived from an EMBL/GenBank/DDBJ whole genome shotgun (WGS) entry which is preliminary data.</text>
</comment>
<proteinExistence type="predicted"/>
<protein>
    <submittedName>
        <fullName evidence="2">Uncharacterized protein</fullName>
    </submittedName>
</protein>
<name>A0A0L0KQF2_9ACTN</name>
<evidence type="ECO:0000256" key="1">
    <source>
        <dbReference type="SAM" id="MobiDB-lite"/>
    </source>
</evidence>
<organism evidence="2 3">
    <name type="scientific">Streptomyces acidiscabies</name>
    <dbReference type="NCBI Taxonomy" id="42234"/>
    <lineage>
        <taxon>Bacteria</taxon>
        <taxon>Bacillati</taxon>
        <taxon>Actinomycetota</taxon>
        <taxon>Actinomycetes</taxon>
        <taxon>Kitasatosporales</taxon>
        <taxon>Streptomycetaceae</taxon>
        <taxon>Streptomyces</taxon>
    </lineage>
</organism>
<sequence>MLADRALLWAERRGWIYYRRTKGRTAVLAEEFSPAAQAVKRAMEQERIRKNVRPAEGPPLGVDLDKGVARIRHSQPGRQESARSNEIE</sequence>
<dbReference type="Proteomes" id="UP000037151">
    <property type="component" value="Unassembled WGS sequence"/>
</dbReference>
<evidence type="ECO:0000313" key="3">
    <source>
        <dbReference type="Proteomes" id="UP000037151"/>
    </source>
</evidence>
<feature type="region of interest" description="Disordered" evidence="1">
    <location>
        <begin position="49"/>
        <end position="88"/>
    </location>
</feature>
<dbReference type="EMBL" id="JPPY01000014">
    <property type="protein sequence ID" value="KND39875.1"/>
    <property type="molecule type" value="Genomic_DNA"/>
</dbReference>
<dbReference type="AlphaFoldDB" id="A0A0L0KQF2"/>
<gene>
    <name evidence="2" type="ORF">IQ63_01575</name>
</gene>
<reference evidence="3" key="1">
    <citation type="submission" date="2014-07" db="EMBL/GenBank/DDBJ databases">
        <title>Genome sequencing of plant-pathogenic Streptomyces species.</title>
        <authorList>
            <person name="Harrison J."/>
            <person name="Sapp M."/>
            <person name="Thwaites R."/>
            <person name="Studholme D.J."/>
        </authorList>
    </citation>
    <scope>NUCLEOTIDE SEQUENCE [LARGE SCALE GENOMIC DNA]</scope>
    <source>
        <strain evidence="3">NCPPB 4445</strain>
    </source>
</reference>
<evidence type="ECO:0000313" key="2">
    <source>
        <dbReference type="EMBL" id="KND39875.1"/>
    </source>
</evidence>
<accession>A0A0L0KQF2</accession>